<evidence type="ECO:0000259" key="2">
    <source>
        <dbReference type="Pfam" id="PF02510"/>
    </source>
</evidence>
<feature type="region of interest" description="Disordered" evidence="1">
    <location>
        <begin position="304"/>
        <end position="344"/>
    </location>
</feature>
<dbReference type="AlphaFoldDB" id="A0AAJ2S7W6"/>
<feature type="compositionally biased region" description="Polar residues" evidence="1">
    <location>
        <begin position="1"/>
        <end position="21"/>
    </location>
</feature>
<proteinExistence type="predicted"/>
<gene>
    <name evidence="3" type="ORF">SIL20_14990</name>
</gene>
<dbReference type="Pfam" id="PF02510">
    <property type="entry name" value="SPAN"/>
    <property type="match status" value="1"/>
</dbReference>
<feature type="region of interest" description="Disordered" evidence="1">
    <location>
        <begin position="155"/>
        <end position="226"/>
    </location>
</feature>
<comment type="caution">
    <text evidence="3">The sequence shown here is derived from an EMBL/GenBank/DDBJ whole genome shotgun (WGS) entry which is preliminary data.</text>
</comment>
<feature type="compositionally biased region" description="Basic and acidic residues" evidence="1">
    <location>
        <begin position="193"/>
        <end position="212"/>
    </location>
</feature>
<feature type="domain" description="Surface presentation of antigen" evidence="2">
    <location>
        <begin position="264"/>
        <end position="333"/>
    </location>
</feature>
<sequence>MATINNVTNYSNIPQPNQVSGESKKLDDIVRKKKVEDKDVQTALPTALTGGIVQQNSLLRLSLAMRGHDEKVTERSPKAVVAAPDVIAKVMTVAAAPTAIAKMMTVANARTAIAEVMPEQLLASEKSAVEQSLKTDKPAERKEFGEVKKVVIDPALAKSPPSEGVGTNPESRAATPVTVADSIKVAQQTDNRPTAEQEHRDVSDKPLSHRNDVTLIPPQSTQQGARHVEMKESAGVKRESQQMLLRNAEGVDAGRTVANEPVKSSSNLTYNFSEWGSGHRVNVQLTAQQGMPLVLSPSDNLVQDRLADQGGQDERGQPLWIFQDEQDQQQSRGGKPPKYAEEPM</sequence>
<organism evidence="3 4">
    <name type="scientific">Scandinavium lactucae</name>
    <dbReference type="NCBI Taxonomy" id="3095028"/>
    <lineage>
        <taxon>Bacteria</taxon>
        <taxon>Pseudomonadati</taxon>
        <taxon>Pseudomonadota</taxon>
        <taxon>Gammaproteobacteria</taxon>
        <taxon>Enterobacterales</taxon>
        <taxon>Enterobacteriaceae</taxon>
        <taxon>Scandinavium</taxon>
    </lineage>
</organism>
<evidence type="ECO:0000313" key="4">
    <source>
        <dbReference type="Proteomes" id="UP001282336"/>
    </source>
</evidence>
<name>A0AAJ2S7W6_9ENTR</name>
<evidence type="ECO:0000313" key="3">
    <source>
        <dbReference type="EMBL" id="MDX6032810.1"/>
    </source>
</evidence>
<dbReference type="EMBL" id="JAWXRC010000033">
    <property type="protein sequence ID" value="MDX6032810.1"/>
    <property type="molecule type" value="Genomic_DNA"/>
</dbReference>
<feature type="region of interest" description="Disordered" evidence="1">
    <location>
        <begin position="1"/>
        <end position="25"/>
    </location>
</feature>
<protein>
    <submittedName>
        <fullName evidence="3">Type III secretion system needle length determinant, SpaN/EivJ family</fullName>
    </submittedName>
</protein>
<evidence type="ECO:0000256" key="1">
    <source>
        <dbReference type="SAM" id="MobiDB-lite"/>
    </source>
</evidence>
<dbReference type="InterPro" id="IPR056746">
    <property type="entry name" value="SPAN_dom"/>
</dbReference>
<reference evidence="3" key="1">
    <citation type="submission" date="2023-11" db="EMBL/GenBank/DDBJ databases">
        <title>Scandinavium wanjuensis sp. nov., isolated from lettuce South Korea.</title>
        <authorList>
            <person name="Park J."/>
            <person name="Park S."/>
            <person name="Oh K.K."/>
            <person name="Cho G.S."/>
            <person name="Franz C.M.A.P."/>
        </authorList>
    </citation>
    <scope>NUCLEOTIDE SEQUENCE</scope>
    <source>
        <strain evidence="3">V105_12</strain>
    </source>
</reference>
<dbReference type="RefSeq" id="WP_319629299.1">
    <property type="nucleotide sequence ID" value="NZ_JAWXRB010000029.1"/>
</dbReference>
<accession>A0AAJ2S7W6</accession>
<dbReference type="Proteomes" id="UP001282336">
    <property type="component" value="Unassembled WGS sequence"/>
</dbReference>